<comment type="caution">
    <text evidence="2">The sequence shown here is derived from an EMBL/GenBank/DDBJ whole genome shotgun (WGS) entry which is preliminary data.</text>
</comment>
<dbReference type="EMBL" id="VIGH01000004">
    <property type="protein sequence ID" value="TQF69432.1"/>
    <property type="molecule type" value="Genomic_DNA"/>
</dbReference>
<sequence>MSLNIVAGWVAFGCVLLTAVTLGMFLVAAGSGYDGWAALAGSACVLAILTAIAVVGGTIRHDRKANREMLHFP</sequence>
<evidence type="ECO:0000313" key="2">
    <source>
        <dbReference type="EMBL" id="TQF69432.1"/>
    </source>
</evidence>
<evidence type="ECO:0000313" key="3">
    <source>
        <dbReference type="Proteomes" id="UP000316256"/>
    </source>
</evidence>
<gene>
    <name evidence="2" type="ORF">FK531_11960</name>
</gene>
<name>A0A541BAR0_9NOCA</name>
<protein>
    <submittedName>
        <fullName evidence="2">Uncharacterized protein</fullName>
    </submittedName>
</protein>
<dbReference type="OrthoDB" id="4763900at2"/>
<dbReference type="Proteomes" id="UP000316256">
    <property type="component" value="Unassembled WGS sequence"/>
</dbReference>
<keyword evidence="3" id="KW-1185">Reference proteome</keyword>
<evidence type="ECO:0000256" key="1">
    <source>
        <dbReference type="SAM" id="Phobius"/>
    </source>
</evidence>
<feature type="transmembrane region" description="Helical" evidence="1">
    <location>
        <begin position="7"/>
        <end position="30"/>
    </location>
</feature>
<accession>A0A541BAR0</accession>
<keyword evidence="1" id="KW-0472">Membrane</keyword>
<reference evidence="2 3" key="1">
    <citation type="submission" date="2019-06" db="EMBL/GenBank/DDBJ databases">
        <title>Rhodococcus spaelei sp. nov., isolated from a cave.</title>
        <authorList>
            <person name="Lee S.D."/>
        </authorList>
    </citation>
    <scope>NUCLEOTIDE SEQUENCE [LARGE SCALE GENOMIC DNA]</scope>
    <source>
        <strain evidence="2 3">C9-5</strain>
    </source>
</reference>
<proteinExistence type="predicted"/>
<dbReference type="RefSeq" id="WP_142099477.1">
    <property type="nucleotide sequence ID" value="NZ_VIGH01000004.1"/>
</dbReference>
<keyword evidence="1" id="KW-1133">Transmembrane helix</keyword>
<keyword evidence="1" id="KW-0812">Transmembrane</keyword>
<dbReference type="AlphaFoldDB" id="A0A541BAR0"/>
<feature type="transmembrane region" description="Helical" evidence="1">
    <location>
        <begin position="36"/>
        <end position="59"/>
    </location>
</feature>
<organism evidence="2 3">
    <name type="scientific">Rhodococcus spelaei</name>
    <dbReference type="NCBI Taxonomy" id="2546320"/>
    <lineage>
        <taxon>Bacteria</taxon>
        <taxon>Bacillati</taxon>
        <taxon>Actinomycetota</taxon>
        <taxon>Actinomycetes</taxon>
        <taxon>Mycobacteriales</taxon>
        <taxon>Nocardiaceae</taxon>
        <taxon>Rhodococcus</taxon>
    </lineage>
</organism>